<dbReference type="EMBL" id="CAADEZ010000754">
    <property type="protein sequence ID" value="VFJ74040.1"/>
    <property type="molecule type" value="Genomic_DNA"/>
</dbReference>
<evidence type="ECO:0000313" key="8">
    <source>
        <dbReference type="EMBL" id="VFJ74040.1"/>
    </source>
</evidence>
<comment type="catalytic activity">
    <reaction evidence="4 5">
        <text>P(1),P(4)-bis(5'-adenosyl) tetraphosphate + H2O = 2 ADP + 2 H(+)</text>
        <dbReference type="Rhea" id="RHEA:24252"/>
        <dbReference type="ChEBI" id="CHEBI:15377"/>
        <dbReference type="ChEBI" id="CHEBI:15378"/>
        <dbReference type="ChEBI" id="CHEBI:58141"/>
        <dbReference type="ChEBI" id="CHEBI:456216"/>
        <dbReference type="EC" id="3.6.1.41"/>
    </reaction>
</comment>
<protein>
    <recommendedName>
        <fullName evidence="5">Bis(5'-nucleosyl)-tetraphosphatase, symmetrical</fullName>
        <ecNumber evidence="5">3.6.1.41</ecNumber>
    </recommendedName>
    <alternativeName>
        <fullName evidence="5">Ap4A hydrolase</fullName>
    </alternativeName>
    <alternativeName>
        <fullName evidence="5">Diadenosine 5',5'''-P1,P4-tetraphosphate pyrophosphohydrolase</fullName>
    </alternativeName>
    <alternativeName>
        <fullName evidence="5">Diadenosine tetraphosphatase</fullName>
    </alternativeName>
</protein>
<accession>A0A450WU78</accession>
<dbReference type="CDD" id="cd07422">
    <property type="entry name" value="MPP_ApaH"/>
    <property type="match status" value="1"/>
</dbReference>
<dbReference type="EC" id="3.6.1.41" evidence="5"/>
<dbReference type="AlphaFoldDB" id="A0A450WU78"/>
<dbReference type="EMBL" id="CAADFL010000712">
    <property type="protein sequence ID" value="VFK20611.1"/>
    <property type="molecule type" value="Genomic_DNA"/>
</dbReference>
<dbReference type="PANTHER" id="PTHR40942">
    <property type="match status" value="1"/>
</dbReference>
<dbReference type="NCBIfam" id="TIGR00668">
    <property type="entry name" value="apaH"/>
    <property type="match status" value="1"/>
</dbReference>
<evidence type="ECO:0000256" key="3">
    <source>
        <dbReference type="ARBA" id="ARBA00022801"/>
    </source>
</evidence>
<keyword evidence="3 5" id="KW-0378">Hydrolase</keyword>
<evidence type="ECO:0000256" key="5">
    <source>
        <dbReference type="HAMAP-Rule" id="MF_00199"/>
    </source>
</evidence>
<dbReference type="EMBL" id="CAADFA010000741">
    <property type="protein sequence ID" value="VFJ73527.1"/>
    <property type="molecule type" value="Genomic_DNA"/>
</dbReference>
<name>A0A450WU78_9GAMM</name>
<evidence type="ECO:0000256" key="1">
    <source>
        <dbReference type="ARBA" id="ARBA00003413"/>
    </source>
</evidence>
<dbReference type="InterPro" id="IPR004617">
    <property type="entry name" value="ApaH"/>
</dbReference>
<dbReference type="NCBIfam" id="NF001204">
    <property type="entry name" value="PRK00166.1"/>
    <property type="match status" value="1"/>
</dbReference>
<dbReference type="InterPro" id="IPR029052">
    <property type="entry name" value="Metallo-depent_PP-like"/>
</dbReference>
<dbReference type="GO" id="GO:0008803">
    <property type="term" value="F:bis(5'-nucleosyl)-tetraphosphatase (symmetrical) activity"/>
    <property type="evidence" value="ECO:0007669"/>
    <property type="project" value="UniProtKB-UniRule"/>
</dbReference>
<evidence type="ECO:0000256" key="4">
    <source>
        <dbReference type="ARBA" id="ARBA00049417"/>
    </source>
</evidence>
<dbReference type="PIRSF" id="PIRSF000903">
    <property type="entry name" value="B5n-ttraPtase_sm"/>
    <property type="match status" value="1"/>
</dbReference>
<gene>
    <name evidence="5" type="primary">apaH</name>
    <name evidence="8" type="ORF">BECKFM1743A_GA0114220_107541</name>
    <name evidence="9" type="ORF">BECKFM1743B_GA0114221_107121</name>
    <name evidence="7" type="ORF">BECKFM1743C_GA0114222_107411</name>
</gene>
<evidence type="ECO:0000259" key="6">
    <source>
        <dbReference type="Pfam" id="PF00149"/>
    </source>
</evidence>
<dbReference type="SUPFAM" id="SSF56300">
    <property type="entry name" value="Metallo-dependent phosphatases"/>
    <property type="match status" value="1"/>
</dbReference>
<evidence type="ECO:0000256" key="2">
    <source>
        <dbReference type="ARBA" id="ARBA00005419"/>
    </source>
</evidence>
<dbReference type="PANTHER" id="PTHR40942:SF4">
    <property type="entry name" value="CYTOCHROME C5"/>
    <property type="match status" value="1"/>
</dbReference>
<reference evidence="9" key="1">
    <citation type="submission" date="2019-02" db="EMBL/GenBank/DDBJ databases">
        <authorList>
            <person name="Gruber-Vodicka R. H."/>
            <person name="Seah K. B. B."/>
        </authorList>
    </citation>
    <scope>NUCLEOTIDE SEQUENCE</scope>
    <source>
        <strain evidence="8">BECK_BZ163</strain>
        <strain evidence="9">BECK_BZ164</strain>
        <strain evidence="7">BECK_BZ165</strain>
    </source>
</reference>
<proteinExistence type="inferred from homology"/>
<dbReference type="HAMAP" id="MF_00199">
    <property type="entry name" value="ApaH"/>
    <property type="match status" value="1"/>
</dbReference>
<feature type="domain" description="Calcineurin-like phosphoesterase" evidence="6">
    <location>
        <begin position="4"/>
        <end position="165"/>
    </location>
</feature>
<sequence>MATYAIGDIQGCFAAFTALLAEIKFDPQNDHLWFCGDLVNRGPESAKVLRFVRGLGQRAVAVLGNHDLTLLAVAAGSRTPRKKDTHANVLAAPDRDELIHWLRHRPLFHHDTALGFTMVHAGLPLQWDRAGAARYAREVESVLRDEDRWKDFVANMYGNEPDRWSETLTGWERLRFITNSLTRLRYCHEDGTLDLNEAGPPDPRASLLRPWFELPGRRSIGQKIVFGHWATLVLQPPEAAPPASPDPARPPKDRSVHLLCPRTDLFGFFTGLHQKYGVYPLDTGCVWGNRLAALRLEDRRYFSVPCSSSE</sequence>
<comment type="similarity">
    <text evidence="2 5">Belongs to the Ap4A hydrolase family.</text>
</comment>
<evidence type="ECO:0000313" key="7">
    <source>
        <dbReference type="EMBL" id="VFJ73527.1"/>
    </source>
</evidence>
<dbReference type="Pfam" id="PF00149">
    <property type="entry name" value="Metallophos"/>
    <property type="match status" value="1"/>
</dbReference>
<dbReference type="InterPro" id="IPR004843">
    <property type="entry name" value="Calcineurin-like_PHP"/>
</dbReference>
<comment type="function">
    <text evidence="1 5">Hydrolyzes diadenosine 5',5'''-P1,P4-tetraphosphate to yield ADP.</text>
</comment>
<dbReference type="Gene3D" id="3.60.21.10">
    <property type="match status" value="1"/>
</dbReference>
<organism evidence="9">
    <name type="scientific">Candidatus Kentrum sp. FM</name>
    <dbReference type="NCBI Taxonomy" id="2126340"/>
    <lineage>
        <taxon>Bacteria</taxon>
        <taxon>Pseudomonadati</taxon>
        <taxon>Pseudomonadota</taxon>
        <taxon>Gammaproteobacteria</taxon>
        <taxon>Candidatus Kentrum</taxon>
    </lineage>
</organism>
<evidence type="ECO:0000313" key="9">
    <source>
        <dbReference type="EMBL" id="VFK20611.1"/>
    </source>
</evidence>